<organism evidence="3 4">
    <name type="scientific">Roseateles saccharophilus</name>
    <name type="common">Pseudomonas saccharophila</name>
    <dbReference type="NCBI Taxonomy" id="304"/>
    <lineage>
        <taxon>Bacteria</taxon>
        <taxon>Pseudomonadati</taxon>
        <taxon>Pseudomonadota</taxon>
        <taxon>Betaproteobacteria</taxon>
        <taxon>Burkholderiales</taxon>
        <taxon>Sphaerotilaceae</taxon>
        <taxon>Roseateles</taxon>
    </lineage>
</organism>
<dbReference type="EMBL" id="JAVDXU010000002">
    <property type="protein sequence ID" value="MDR7270016.1"/>
    <property type="molecule type" value="Genomic_DNA"/>
</dbReference>
<reference evidence="3 4" key="1">
    <citation type="submission" date="2023-07" db="EMBL/GenBank/DDBJ databases">
        <title>Sorghum-associated microbial communities from plants grown in Nebraska, USA.</title>
        <authorList>
            <person name="Schachtman D."/>
        </authorList>
    </citation>
    <scope>NUCLEOTIDE SEQUENCE [LARGE SCALE GENOMIC DNA]</scope>
    <source>
        <strain evidence="3 4">BE314</strain>
    </source>
</reference>
<feature type="domain" description="Solute-binding protein family 3/N-terminal" evidence="2">
    <location>
        <begin position="35"/>
        <end position="233"/>
    </location>
</feature>
<gene>
    <name evidence="3" type="ORF">J2X20_002674</name>
</gene>
<evidence type="ECO:0000259" key="2">
    <source>
        <dbReference type="Pfam" id="PF00497"/>
    </source>
</evidence>
<proteinExistence type="predicted"/>
<evidence type="ECO:0000256" key="1">
    <source>
        <dbReference type="ARBA" id="ARBA00022729"/>
    </source>
</evidence>
<protein>
    <submittedName>
        <fullName evidence="3">ABC-type amino acid transport substrate-binding protein</fullName>
    </submittedName>
</protein>
<evidence type="ECO:0000313" key="4">
    <source>
        <dbReference type="Proteomes" id="UP001180453"/>
    </source>
</evidence>
<dbReference type="Proteomes" id="UP001180453">
    <property type="component" value="Unassembled WGS sequence"/>
</dbReference>
<dbReference type="InterPro" id="IPR001638">
    <property type="entry name" value="Solute-binding_3/MltF_N"/>
</dbReference>
<dbReference type="PANTHER" id="PTHR35936:SF6">
    <property type="entry name" value="AMINO ACID ABC TRANSPORTER SUBSTRATE-BINDING PAAT FAMILY PROTEIN"/>
    <property type="match status" value="1"/>
</dbReference>
<keyword evidence="4" id="KW-1185">Reference proteome</keyword>
<dbReference type="PANTHER" id="PTHR35936">
    <property type="entry name" value="MEMBRANE-BOUND LYTIC MUREIN TRANSGLYCOSYLASE F"/>
    <property type="match status" value="1"/>
</dbReference>
<sequence>MLFGLAGLAVSALAQTSLVMVVDTSAVMPEARIEGRRVLDGLHADLGAALARRLGRPVQMLALPRKRIAQALQSGEADLVCDYQSAWLPGPFAWSRAFIPDQTVLVTAAATPAPAGLAAVAGQPVGTVLGYAYPEVAAALGSGLVRDDAPDAVANLRKLELGRVPHVVTGRRLLDYQRRVGSFKLALHPPLVVAEVLGQCGLSPRSGVTLKALNAAIQGMVAEGELGRILGKYR</sequence>
<evidence type="ECO:0000313" key="3">
    <source>
        <dbReference type="EMBL" id="MDR7270016.1"/>
    </source>
</evidence>
<comment type="caution">
    <text evidence="3">The sequence shown here is derived from an EMBL/GenBank/DDBJ whole genome shotgun (WGS) entry which is preliminary data.</text>
</comment>
<dbReference type="Gene3D" id="3.40.190.10">
    <property type="entry name" value="Periplasmic binding protein-like II"/>
    <property type="match status" value="2"/>
</dbReference>
<dbReference type="SUPFAM" id="SSF53850">
    <property type="entry name" value="Periplasmic binding protein-like II"/>
    <property type="match status" value="1"/>
</dbReference>
<name>A0ABU1YMD2_ROSSA</name>
<keyword evidence="1" id="KW-0732">Signal</keyword>
<accession>A0ABU1YMD2</accession>
<dbReference type="Pfam" id="PF00497">
    <property type="entry name" value="SBP_bac_3"/>
    <property type="match status" value="1"/>
</dbReference>